<accession>A0A4R6R691</accession>
<dbReference type="InterPro" id="IPR034718">
    <property type="entry name" value="RlpA"/>
</dbReference>
<dbReference type="Gene3D" id="3.30.70.1070">
    <property type="entry name" value="Sporulation related repeat"/>
    <property type="match status" value="1"/>
</dbReference>
<proteinExistence type="inferred from homology"/>
<dbReference type="PROSITE" id="PS51724">
    <property type="entry name" value="SPOR"/>
    <property type="match status" value="1"/>
</dbReference>
<dbReference type="PANTHER" id="PTHR34183">
    <property type="entry name" value="ENDOLYTIC PEPTIDOGLYCAN TRANSGLYCOSYLASE RLPA"/>
    <property type="match status" value="1"/>
</dbReference>
<evidence type="ECO:0000256" key="5">
    <source>
        <dbReference type="RuleBase" id="RU003495"/>
    </source>
</evidence>
<evidence type="ECO:0000256" key="3">
    <source>
        <dbReference type="ARBA" id="ARBA00023316"/>
    </source>
</evidence>
<name>A0A4R6R691_9BURK</name>
<keyword evidence="2 4" id="KW-0456">Lyase</keyword>
<evidence type="ECO:0000256" key="4">
    <source>
        <dbReference type="HAMAP-Rule" id="MF_02071"/>
    </source>
</evidence>
<dbReference type="HAMAP" id="MF_02071">
    <property type="entry name" value="RlpA"/>
    <property type="match status" value="1"/>
</dbReference>
<dbReference type="Pfam" id="PF03330">
    <property type="entry name" value="DPBB_1"/>
    <property type="match status" value="1"/>
</dbReference>
<dbReference type="InterPro" id="IPR009009">
    <property type="entry name" value="RlpA-like_DPBB"/>
</dbReference>
<evidence type="ECO:0000256" key="2">
    <source>
        <dbReference type="ARBA" id="ARBA00023239"/>
    </source>
</evidence>
<dbReference type="EMBL" id="SNXW01000008">
    <property type="protein sequence ID" value="TDP81342.1"/>
    <property type="molecule type" value="Genomic_DNA"/>
</dbReference>
<evidence type="ECO:0000256" key="6">
    <source>
        <dbReference type="SAM" id="MobiDB-lite"/>
    </source>
</evidence>
<keyword evidence="9" id="KW-1185">Reference proteome</keyword>
<dbReference type="SUPFAM" id="SSF110997">
    <property type="entry name" value="Sporulation related repeat"/>
    <property type="match status" value="1"/>
</dbReference>
<protein>
    <recommendedName>
        <fullName evidence="4">Endolytic peptidoglycan transglycosylase RlpA</fullName>
        <ecNumber evidence="4">4.2.2.-</ecNumber>
    </recommendedName>
</protein>
<feature type="domain" description="SPOR" evidence="7">
    <location>
        <begin position="243"/>
        <end position="322"/>
    </location>
</feature>
<dbReference type="AlphaFoldDB" id="A0A4R6R691"/>
<evidence type="ECO:0000256" key="1">
    <source>
        <dbReference type="ARBA" id="ARBA00022729"/>
    </source>
</evidence>
<reference evidence="8 9" key="1">
    <citation type="submission" date="2019-03" db="EMBL/GenBank/DDBJ databases">
        <title>Genomic Encyclopedia of Type Strains, Phase IV (KMG-IV): sequencing the most valuable type-strain genomes for metagenomic binning, comparative biology and taxonomic classification.</title>
        <authorList>
            <person name="Goeker M."/>
        </authorList>
    </citation>
    <scope>NUCLEOTIDE SEQUENCE [LARGE SCALE GENOMIC DNA]</scope>
    <source>
        <strain evidence="8 9">DSM 11901</strain>
    </source>
</reference>
<dbReference type="GO" id="GO:0008932">
    <property type="term" value="F:lytic endotransglycosylase activity"/>
    <property type="evidence" value="ECO:0007669"/>
    <property type="project" value="UniProtKB-UniRule"/>
</dbReference>
<dbReference type="InterPro" id="IPR007730">
    <property type="entry name" value="SPOR-like_dom"/>
</dbReference>
<dbReference type="PANTHER" id="PTHR34183:SF1">
    <property type="entry name" value="ENDOLYTIC PEPTIDOGLYCAN TRANSGLYCOSYLASE RLPA"/>
    <property type="match status" value="1"/>
</dbReference>
<dbReference type="EC" id="4.2.2.-" evidence="4"/>
<dbReference type="InterPro" id="IPR036680">
    <property type="entry name" value="SPOR-like_sf"/>
</dbReference>
<keyword evidence="3 4" id="KW-0961">Cell wall biogenesis/degradation</keyword>
<comment type="similarity">
    <text evidence="4 5">Belongs to the RlpA family.</text>
</comment>
<comment type="function">
    <text evidence="4">Lytic transglycosylase with a strong preference for naked glycan strands that lack stem peptides.</text>
</comment>
<dbReference type="CDD" id="cd22268">
    <property type="entry name" value="DPBB_RlpA-like"/>
    <property type="match status" value="1"/>
</dbReference>
<evidence type="ECO:0000313" key="8">
    <source>
        <dbReference type="EMBL" id="TDP81342.1"/>
    </source>
</evidence>
<feature type="compositionally biased region" description="Basic and acidic residues" evidence="6">
    <location>
        <begin position="22"/>
        <end position="32"/>
    </location>
</feature>
<keyword evidence="8" id="KW-0449">Lipoprotein</keyword>
<feature type="region of interest" description="Disordered" evidence="6">
    <location>
        <begin position="1"/>
        <end position="63"/>
    </location>
</feature>
<dbReference type="Proteomes" id="UP000294593">
    <property type="component" value="Unassembled WGS sequence"/>
</dbReference>
<dbReference type="InterPro" id="IPR012997">
    <property type="entry name" value="RplA"/>
</dbReference>
<organism evidence="8 9">
    <name type="scientific">Aquabacterium commune</name>
    <dbReference type="NCBI Taxonomy" id="70586"/>
    <lineage>
        <taxon>Bacteria</taxon>
        <taxon>Pseudomonadati</taxon>
        <taxon>Pseudomonadota</taxon>
        <taxon>Betaproteobacteria</taxon>
        <taxon>Burkholderiales</taxon>
        <taxon>Aquabacterium</taxon>
    </lineage>
</organism>
<feature type="compositionally biased region" description="Gly residues" evidence="6">
    <location>
        <begin position="10"/>
        <end position="19"/>
    </location>
</feature>
<comment type="caution">
    <text evidence="8">The sequence shown here is derived from an EMBL/GenBank/DDBJ whole genome shotgun (WGS) entry which is preliminary data.</text>
</comment>
<gene>
    <name evidence="4" type="primary">rlpA</name>
    <name evidence="8" type="ORF">EV672_108127</name>
</gene>
<evidence type="ECO:0000313" key="9">
    <source>
        <dbReference type="Proteomes" id="UP000294593"/>
    </source>
</evidence>
<dbReference type="GO" id="GO:0000270">
    <property type="term" value="P:peptidoglycan metabolic process"/>
    <property type="evidence" value="ECO:0007669"/>
    <property type="project" value="UniProtKB-UniRule"/>
</dbReference>
<dbReference type="SUPFAM" id="SSF50685">
    <property type="entry name" value="Barwin-like endoglucanases"/>
    <property type="match status" value="1"/>
</dbReference>
<sequence length="323" mass="34098">MAALLALGGCASGPGGTGGARAPERASERPPGRDGPPPQGAAPTLAELASQPDPVPQVEPIRAGGPNKPYVVMGQSYEPLAADVPWRERGGASWYGHKFHGRRTASGELYSMYGLTAAHKTLPIPSYVRVRSVRSGKEIIVRVNDRGPFHGSRVIDLSYAAAVKLDIAASGTGEVELSRLTFDEIRAGAWQRGTVLDADPVTASAVPPSDDPMGDFATRAATRPALPSAPLAAAVPVSGRAHTPASTGFWVQLATLGKREGVDRLQQRIGQQVEALLPMLAVFHEPPFFKLQAGPYTSRAEAQAAAAQARRALQLDPMVVERR</sequence>
<dbReference type="NCBIfam" id="TIGR00413">
    <property type="entry name" value="rlpA"/>
    <property type="match status" value="1"/>
</dbReference>
<keyword evidence="1" id="KW-0732">Signal</keyword>
<dbReference type="InterPro" id="IPR036908">
    <property type="entry name" value="RlpA-like_sf"/>
</dbReference>
<dbReference type="Gene3D" id="2.40.40.10">
    <property type="entry name" value="RlpA-like domain"/>
    <property type="match status" value="1"/>
</dbReference>
<evidence type="ECO:0000259" key="7">
    <source>
        <dbReference type="PROSITE" id="PS51724"/>
    </source>
</evidence>
<dbReference type="GO" id="GO:0042834">
    <property type="term" value="F:peptidoglycan binding"/>
    <property type="evidence" value="ECO:0007669"/>
    <property type="project" value="InterPro"/>
</dbReference>
<dbReference type="GO" id="GO:0071555">
    <property type="term" value="P:cell wall organization"/>
    <property type="evidence" value="ECO:0007669"/>
    <property type="project" value="UniProtKB-KW"/>
</dbReference>
<dbReference type="Pfam" id="PF05036">
    <property type="entry name" value="SPOR"/>
    <property type="match status" value="1"/>
</dbReference>